<evidence type="ECO:0000313" key="1">
    <source>
        <dbReference type="Proteomes" id="UP000694941"/>
    </source>
</evidence>
<dbReference type="RefSeq" id="XP_013791155.1">
    <property type="nucleotide sequence ID" value="XM_013935701.2"/>
</dbReference>
<protein>
    <submittedName>
        <fullName evidence="2">Uncharacterized protein LOC106475003</fullName>
    </submittedName>
</protein>
<evidence type="ECO:0000313" key="2">
    <source>
        <dbReference type="RefSeq" id="XP_013791155.1"/>
    </source>
</evidence>
<dbReference type="InterPro" id="IPR027417">
    <property type="entry name" value="P-loop_NTPase"/>
</dbReference>
<sequence length="133" mass="15496">MVLFSLKFFEIGSIAKRSISEEKLSEMDCIITMFDFTEKGSLQLIQKEIQKFCENETHKPCFVSVGSRWNLQEPMMINQQDIAFFEKTQKVPIIKVPQISPKNMWLSEKSAILTFLCEQLYLRDQALLTHCPV</sequence>
<dbReference type="Gene3D" id="3.40.50.300">
    <property type="entry name" value="P-loop containing nucleotide triphosphate hydrolases"/>
    <property type="match status" value="1"/>
</dbReference>
<name>A0ABM1BYM0_LIMPO</name>
<dbReference type="Proteomes" id="UP000694941">
    <property type="component" value="Unplaced"/>
</dbReference>
<proteinExistence type="predicted"/>
<reference evidence="2" key="1">
    <citation type="submission" date="2025-08" db="UniProtKB">
        <authorList>
            <consortium name="RefSeq"/>
        </authorList>
    </citation>
    <scope>IDENTIFICATION</scope>
    <source>
        <tissue evidence="2">Muscle</tissue>
    </source>
</reference>
<dbReference type="SUPFAM" id="SSF52540">
    <property type="entry name" value="P-loop containing nucleoside triphosphate hydrolases"/>
    <property type="match status" value="1"/>
</dbReference>
<organism evidence="1 2">
    <name type="scientific">Limulus polyphemus</name>
    <name type="common">Atlantic horseshoe crab</name>
    <dbReference type="NCBI Taxonomy" id="6850"/>
    <lineage>
        <taxon>Eukaryota</taxon>
        <taxon>Metazoa</taxon>
        <taxon>Ecdysozoa</taxon>
        <taxon>Arthropoda</taxon>
        <taxon>Chelicerata</taxon>
        <taxon>Merostomata</taxon>
        <taxon>Xiphosura</taxon>
        <taxon>Limulidae</taxon>
        <taxon>Limulus</taxon>
    </lineage>
</organism>
<keyword evidence="1" id="KW-1185">Reference proteome</keyword>
<accession>A0ABM1BYM0</accession>
<gene>
    <name evidence="2" type="primary">LOC106475003</name>
</gene>
<dbReference type="GeneID" id="106475003"/>